<dbReference type="InterPro" id="IPR020843">
    <property type="entry name" value="ER"/>
</dbReference>
<protein>
    <submittedName>
        <fullName evidence="2">NADPH quinone reductase related Zn-dependent oxidoreductase</fullName>
    </submittedName>
</protein>
<feature type="domain" description="Enoyl reductase (ER)" evidence="1">
    <location>
        <begin position="10"/>
        <end position="309"/>
    </location>
</feature>
<dbReference type="AlphaFoldDB" id="X0PPP7"/>
<keyword evidence="3" id="KW-1185">Reference proteome</keyword>
<dbReference type="Pfam" id="PF08240">
    <property type="entry name" value="ADH_N"/>
    <property type="match status" value="1"/>
</dbReference>
<dbReference type="eggNOG" id="COG0604">
    <property type="taxonomic scope" value="Bacteria"/>
</dbReference>
<sequence length="311" mass="33003">MFAIGINQYGDPSVFEQLAKDTPEPKANQVLLKTKAVGINPYDALLRSGSQQHNRPLPFPIIPGTDVVGEIAAVGADVTDFKVGQQVINLRPLRGYSEYVTASTNKIVLLPQGLDLALAASLPTAGYAAYNITHHFLPLESGKTIAIIGASGTVGALTTQIAKSLGLHIIAIGAEKNEDFMSQIGADELGFYDTEAVGQKFENQADYVVNAASGGQDHGMSNMLIKPGRGFIATVGDQAPAVTKTGVRVAYVHQDKIFSTQAALNFLIKLATTTGLSLRIDTPLVFDVTGITTAHQRIESHQTNGHQVAIL</sequence>
<dbReference type="SUPFAM" id="SSF50129">
    <property type="entry name" value="GroES-like"/>
    <property type="match status" value="1"/>
</dbReference>
<dbReference type="InterPro" id="IPR011032">
    <property type="entry name" value="GroES-like_sf"/>
</dbReference>
<dbReference type="InterPro" id="IPR052733">
    <property type="entry name" value="Chloroplast_QOR"/>
</dbReference>
<accession>X0PPP7</accession>
<dbReference type="RefSeq" id="WP_035452362.1">
    <property type="nucleotide sequence ID" value="NZ_AZGA01000011.1"/>
</dbReference>
<comment type="caution">
    <text evidence="2">The sequence shown here is derived from an EMBL/GenBank/DDBJ whole genome shotgun (WGS) entry which is preliminary data.</text>
</comment>
<organism evidence="2 3">
    <name type="scientific">Agrilactobacillus composti DSM 18527 = JCM 14202</name>
    <dbReference type="NCBI Taxonomy" id="1423734"/>
    <lineage>
        <taxon>Bacteria</taxon>
        <taxon>Bacillati</taxon>
        <taxon>Bacillota</taxon>
        <taxon>Bacilli</taxon>
        <taxon>Lactobacillales</taxon>
        <taxon>Lactobacillaceae</taxon>
        <taxon>Agrilactobacillus</taxon>
    </lineage>
</organism>
<dbReference type="PANTHER" id="PTHR44013">
    <property type="entry name" value="ZINC-TYPE ALCOHOL DEHYDROGENASE-LIKE PROTEIN C16A3.02C"/>
    <property type="match status" value="1"/>
</dbReference>
<evidence type="ECO:0000313" key="2">
    <source>
        <dbReference type="EMBL" id="KRM35783.1"/>
    </source>
</evidence>
<dbReference type="Proteomes" id="UP000051236">
    <property type="component" value="Unassembled WGS sequence"/>
</dbReference>
<dbReference type="Gene3D" id="3.90.180.10">
    <property type="entry name" value="Medium-chain alcohol dehydrogenases, catalytic domain"/>
    <property type="match status" value="1"/>
</dbReference>
<name>X0PPP7_9LACO</name>
<dbReference type="PATRIC" id="fig|1423734.3.peg.819"/>
<dbReference type="STRING" id="1423734.FC83_GL000810"/>
<reference evidence="2 3" key="1">
    <citation type="journal article" date="2015" name="Genome Announc.">
        <title>Expanding the biotechnology potential of lactobacilli through comparative genomics of 213 strains and associated genera.</title>
        <authorList>
            <person name="Sun Z."/>
            <person name="Harris H.M."/>
            <person name="McCann A."/>
            <person name="Guo C."/>
            <person name="Argimon S."/>
            <person name="Zhang W."/>
            <person name="Yang X."/>
            <person name="Jeffery I.B."/>
            <person name="Cooney J.C."/>
            <person name="Kagawa T.F."/>
            <person name="Liu W."/>
            <person name="Song Y."/>
            <person name="Salvetti E."/>
            <person name="Wrobel A."/>
            <person name="Rasinkangas P."/>
            <person name="Parkhill J."/>
            <person name="Rea M.C."/>
            <person name="O'Sullivan O."/>
            <person name="Ritari J."/>
            <person name="Douillard F.P."/>
            <person name="Paul Ross R."/>
            <person name="Yang R."/>
            <person name="Briner A.E."/>
            <person name="Felis G.E."/>
            <person name="de Vos W.M."/>
            <person name="Barrangou R."/>
            <person name="Klaenhammer T.R."/>
            <person name="Caufield P.W."/>
            <person name="Cui Y."/>
            <person name="Zhang H."/>
            <person name="O'Toole P.W."/>
        </authorList>
    </citation>
    <scope>NUCLEOTIDE SEQUENCE [LARGE SCALE GENOMIC DNA]</scope>
    <source>
        <strain evidence="2 3">DSM 18527</strain>
    </source>
</reference>
<gene>
    <name evidence="2" type="ORF">FC83_GL000810</name>
</gene>
<evidence type="ECO:0000259" key="1">
    <source>
        <dbReference type="SMART" id="SM00829"/>
    </source>
</evidence>
<proteinExistence type="predicted"/>
<evidence type="ECO:0000313" key="3">
    <source>
        <dbReference type="Proteomes" id="UP000051236"/>
    </source>
</evidence>
<dbReference type="InterPro" id="IPR036291">
    <property type="entry name" value="NAD(P)-bd_dom_sf"/>
</dbReference>
<dbReference type="PANTHER" id="PTHR44013:SF1">
    <property type="entry name" value="ZINC-TYPE ALCOHOL DEHYDROGENASE-LIKE PROTEIN C16A3.02C"/>
    <property type="match status" value="1"/>
</dbReference>
<dbReference type="GO" id="GO:0016491">
    <property type="term" value="F:oxidoreductase activity"/>
    <property type="evidence" value="ECO:0007669"/>
    <property type="project" value="InterPro"/>
</dbReference>
<dbReference type="SUPFAM" id="SSF51735">
    <property type="entry name" value="NAD(P)-binding Rossmann-fold domains"/>
    <property type="match status" value="1"/>
</dbReference>
<dbReference type="SMART" id="SM00829">
    <property type="entry name" value="PKS_ER"/>
    <property type="match status" value="1"/>
</dbReference>
<dbReference type="InterPro" id="IPR013154">
    <property type="entry name" value="ADH-like_N"/>
</dbReference>
<dbReference type="Gene3D" id="3.40.50.720">
    <property type="entry name" value="NAD(P)-binding Rossmann-like Domain"/>
    <property type="match status" value="1"/>
</dbReference>
<dbReference type="OrthoDB" id="9792162at2"/>
<dbReference type="EMBL" id="AZGA01000011">
    <property type="protein sequence ID" value="KRM35783.1"/>
    <property type="molecule type" value="Genomic_DNA"/>
</dbReference>
<dbReference type="CDD" id="cd05289">
    <property type="entry name" value="MDR_like_2"/>
    <property type="match status" value="1"/>
</dbReference>